<gene>
    <name evidence="16 18" type="primary">NEK1</name>
</gene>
<dbReference type="OrthoDB" id="248923at2759"/>
<dbReference type="GeneID" id="100520589"/>
<evidence type="ECO:0000256" key="5">
    <source>
        <dbReference type="ARBA" id="ARBA00022679"/>
    </source>
</evidence>
<evidence type="ECO:0000256" key="1">
    <source>
        <dbReference type="ARBA" id="ARBA00001946"/>
    </source>
</evidence>
<dbReference type="PROSITE" id="PS50011">
    <property type="entry name" value="PROTEIN_KINASE_DOM"/>
    <property type="match status" value="1"/>
</dbReference>
<comment type="similarity">
    <text evidence="2">Belongs to the protein kinase superfamily. NEK Ser/Thr protein kinase family. NIMA subfamily.</text>
</comment>
<dbReference type="Reactome" id="R-SSC-9861718">
    <property type="pathway name" value="Regulation of pyruvate metabolism"/>
</dbReference>
<dbReference type="PANTHER" id="PTHR44899">
    <property type="entry name" value="CAMK FAMILY PROTEIN KINASE"/>
    <property type="match status" value="1"/>
</dbReference>
<dbReference type="PANTHER" id="PTHR44899:SF4">
    <property type="entry name" value="SERINE_THREONINE-PROTEIN KINASE NEK1"/>
    <property type="match status" value="1"/>
</dbReference>
<dbReference type="Gene3D" id="3.30.200.20">
    <property type="entry name" value="Phosphorylase Kinase, domain 1"/>
    <property type="match status" value="1"/>
</dbReference>
<dbReference type="GO" id="GO:0005524">
    <property type="term" value="F:ATP binding"/>
    <property type="evidence" value="ECO:0007669"/>
    <property type="project" value="UniProtKB-UniRule"/>
</dbReference>
<evidence type="ECO:0000256" key="4">
    <source>
        <dbReference type="ARBA" id="ARBA00022527"/>
    </source>
</evidence>
<dbReference type="GO" id="GO:0005654">
    <property type="term" value="C:nucleoplasm"/>
    <property type="evidence" value="ECO:0007669"/>
    <property type="project" value="Ensembl"/>
</dbReference>
<dbReference type="GO" id="GO:0004672">
    <property type="term" value="F:protein kinase activity"/>
    <property type="evidence" value="ECO:0000318"/>
    <property type="project" value="GO_Central"/>
</dbReference>
<comment type="catalytic activity">
    <reaction evidence="11">
        <text>L-threonyl-[protein] + ATP = O-phospho-L-threonyl-[protein] + ADP + H(+)</text>
        <dbReference type="Rhea" id="RHEA:46608"/>
        <dbReference type="Rhea" id="RHEA-COMP:11060"/>
        <dbReference type="Rhea" id="RHEA-COMP:11605"/>
        <dbReference type="ChEBI" id="CHEBI:15378"/>
        <dbReference type="ChEBI" id="CHEBI:30013"/>
        <dbReference type="ChEBI" id="CHEBI:30616"/>
        <dbReference type="ChEBI" id="CHEBI:61977"/>
        <dbReference type="ChEBI" id="CHEBI:456216"/>
        <dbReference type="EC" id="2.7.11.1"/>
    </reaction>
</comment>
<dbReference type="InterPro" id="IPR008271">
    <property type="entry name" value="Ser/Thr_kinase_AS"/>
</dbReference>
<evidence type="ECO:0000313" key="18">
    <source>
        <dbReference type="VGNC" id="VGNC:98150"/>
    </source>
</evidence>
<evidence type="ECO:0000256" key="6">
    <source>
        <dbReference type="ARBA" id="ARBA00022723"/>
    </source>
</evidence>
<dbReference type="RefSeq" id="XP_013838170.1">
    <property type="nucleotide sequence ID" value="XM_013982716.2"/>
</dbReference>
<dbReference type="Ensembl" id="ENSSSCT00000053967.3">
    <property type="protein sequence ID" value="ENSSSCP00000048241.2"/>
    <property type="gene ID" value="ENSSSCG00000009714.5"/>
</dbReference>
<feature type="region of interest" description="Disordered" evidence="14">
    <location>
        <begin position="668"/>
        <end position="693"/>
    </location>
</feature>
<evidence type="ECO:0000256" key="3">
    <source>
        <dbReference type="ARBA" id="ARBA00012513"/>
    </source>
</evidence>
<reference evidence="16" key="4">
    <citation type="submission" date="2025-09" db="UniProtKB">
        <authorList>
            <consortium name="Ensembl"/>
        </authorList>
    </citation>
    <scope>IDENTIFICATION</scope>
</reference>
<feature type="compositionally biased region" description="Basic and acidic residues" evidence="14">
    <location>
        <begin position="725"/>
        <end position="743"/>
    </location>
</feature>
<dbReference type="AlphaFoldDB" id="A0A287AWJ2"/>
<dbReference type="GO" id="GO:0046872">
    <property type="term" value="F:metal ion binding"/>
    <property type="evidence" value="ECO:0007669"/>
    <property type="project" value="UniProtKB-KW"/>
</dbReference>
<keyword evidence="8" id="KW-0418">Kinase</keyword>
<dbReference type="InParanoid" id="A0A287AWJ2"/>
<dbReference type="FunCoup" id="A0A287AWJ2">
    <property type="interactions" value="2101"/>
</dbReference>
<evidence type="ECO:0000256" key="11">
    <source>
        <dbReference type="ARBA" id="ARBA00047899"/>
    </source>
</evidence>
<feature type="domain" description="Protein kinase" evidence="15">
    <location>
        <begin position="4"/>
        <end position="258"/>
    </location>
</feature>
<dbReference type="InterPro" id="IPR051131">
    <property type="entry name" value="NEK_Ser/Thr_kinase_NIMA"/>
</dbReference>
<dbReference type="EC" id="2.7.11.1" evidence="3"/>
<dbReference type="Pfam" id="PF00069">
    <property type="entry name" value="Pkinase"/>
    <property type="match status" value="1"/>
</dbReference>
<keyword evidence="17" id="KW-1185">Reference proteome</keyword>
<dbReference type="CTD" id="4750"/>
<evidence type="ECO:0000313" key="16">
    <source>
        <dbReference type="Ensembl" id="ENSSSCP00000048241.2"/>
    </source>
</evidence>
<evidence type="ECO:0000256" key="9">
    <source>
        <dbReference type="ARBA" id="ARBA00022840"/>
    </source>
</evidence>
<dbReference type="GO" id="GO:0005929">
    <property type="term" value="C:cilium"/>
    <property type="evidence" value="ECO:0007669"/>
    <property type="project" value="Ensembl"/>
</dbReference>
<dbReference type="SMR" id="A0A287AWJ2"/>
<feature type="binding site" evidence="13">
    <location>
        <position position="33"/>
    </location>
    <ligand>
        <name>ATP</name>
        <dbReference type="ChEBI" id="CHEBI:30616"/>
    </ligand>
</feature>
<dbReference type="ExpressionAtlas" id="A0A287AWJ2">
    <property type="expression patterns" value="baseline and differential"/>
</dbReference>
<evidence type="ECO:0000256" key="12">
    <source>
        <dbReference type="ARBA" id="ARBA00048679"/>
    </source>
</evidence>
<feature type="region of interest" description="Disordered" evidence="14">
    <location>
        <begin position="628"/>
        <end position="654"/>
    </location>
</feature>
<dbReference type="PaxDb" id="9823-ENSSSCP00000010373"/>
<keyword evidence="10" id="KW-0460">Magnesium</keyword>
<dbReference type="InterPro" id="IPR011009">
    <property type="entry name" value="Kinase-like_dom_sf"/>
</dbReference>
<evidence type="ECO:0000256" key="10">
    <source>
        <dbReference type="ARBA" id="ARBA00022842"/>
    </source>
</evidence>
<dbReference type="InterPro" id="IPR000719">
    <property type="entry name" value="Prot_kinase_dom"/>
</dbReference>
<feature type="region of interest" description="Disordered" evidence="14">
    <location>
        <begin position="562"/>
        <end position="584"/>
    </location>
</feature>
<dbReference type="PROSITE" id="PS00107">
    <property type="entry name" value="PROTEIN_KINASE_ATP"/>
    <property type="match status" value="1"/>
</dbReference>
<evidence type="ECO:0000259" key="15">
    <source>
        <dbReference type="PROSITE" id="PS50011"/>
    </source>
</evidence>
<keyword evidence="9 13" id="KW-0067">ATP-binding</keyword>
<dbReference type="FunFam" id="1.10.510.10:FF:000172">
    <property type="entry name" value="serine/threonine-protein kinase Nek1 isoform X1"/>
    <property type="match status" value="1"/>
</dbReference>
<dbReference type="STRING" id="9823.ENSSSCP00000048241"/>
<dbReference type="FunFam" id="3.30.200.20:FF:000097">
    <property type="entry name" value="Probable serine/threonine-protein kinase nek1"/>
    <property type="match status" value="1"/>
</dbReference>
<dbReference type="VGNC" id="VGNC:98150">
    <property type="gene designation" value="NEK1"/>
</dbReference>
<evidence type="ECO:0000256" key="14">
    <source>
        <dbReference type="SAM" id="MobiDB-lite"/>
    </source>
</evidence>
<feature type="region of interest" description="Disordered" evidence="14">
    <location>
        <begin position="1105"/>
        <end position="1151"/>
    </location>
</feature>
<feature type="compositionally biased region" description="Acidic residues" evidence="14">
    <location>
        <begin position="571"/>
        <end position="580"/>
    </location>
</feature>
<dbReference type="GO" id="GO:0034451">
    <property type="term" value="C:centriolar satellite"/>
    <property type="evidence" value="ECO:0007669"/>
    <property type="project" value="Ensembl"/>
</dbReference>
<keyword evidence="5" id="KW-0808">Transferase</keyword>
<evidence type="ECO:0007829" key="19">
    <source>
        <dbReference type="PeptideAtlas" id="A0A287AWJ2"/>
    </source>
</evidence>
<proteinExistence type="evidence at protein level"/>
<dbReference type="SMART" id="SM00220">
    <property type="entry name" value="S_TKc"/>
    <property type="match status" value="1"/>
</dbReference>
<dbReference type="GeneTree" id="ENSGT00940000158460"/>
<dbReference type="Proteomes" id="UP000008227">
    <property type="component" value="Chromosome 14"/>
</dbReference>
<evidence type="ECO:0000313" key="17">
    <source>
        <dbReference type="Proteomes" id="UP000008227"/>
    </source>
</evidence>
<reference evidence="16" key="2">
    <citation type="journal article" date="2020" name="Gigascience">
        <title>An improved pig reference genome sequence to enable pig genetics and genomics research.</title>
        <authorList>
            <person name="Warr A."/>
            <person name="Affara N."/>
            <person name="Aken B."/>
            <person name="Beiki H."/>
            <person name="Bickhart D.M."/>
            <person name="Billis K."/>
            <person name="Chow W."/>
            <person name="Eory L."/>
            <person name="Finlayson H.A."/>
            <person name="Flicek P."/>
            <person name="Giron C.G."/>
            <person name="Griffin D.K."/>
            <person name="Hall R."/>
            <person name="Hannum G."/>
            <person name="Hourlier T."/>
            <person name="Howe K."/>
            <person name="Hume D.A."/>
            <person name="Izuogu O."/>
            <person name="Kim K."/>
            <person name="Koren S."/>
            <person name="Liu H."/>
            <person name="Manchanda N."/>
            <person name="Martin F.J."/>
            <person name="Nonneman D.J."/>
            <person name="O'Connor R.E."/>
            <person name="Phillippy A.M."/>
            <person name="Rohrer G.A."/>
            <person name="Rosen B.D."/>
            <person name="Rund L.A."/>
            <person name="Sargent C.A."/>
            <person name="Schook L.B."/>
            <person name="Schroeder S.G."/>
            <person name="Schwartz A.S."/>
            <person name="Skinner B.M."/>
            <person name="Talbot R."/>
            <person name="Tseng E."/>
            <person name="Tuggle C.K."/>
            <person name="Watson M."/>
            <person name="Smith T.P.L."/>
            <person name="Archibald A.L."/>
        </authorList>
    </citation>
    <scope>NUCLEOTIDE SEQUENCE [LARGE SCALE GENOMIC DNA]</scope>
    <source>
        <strain evidence="16">Duroc</strain>
    </source>
</reference>
<dbReference type="Bgee" id="ENSSSCG00000009714">
    <property type="expression patterns" value="Expressed in testis and 44 other cell types or tissues"/>
</dbReference>
<dbReference type="GO" id="GO:0000242">
    <property type="term" value="C:pericentriolar material"/>
    <property type="evidence" value="ECO:0007669"/>
    <property type="project" value="Ensembl"/>
</dbReference>
<evidence type="ECO:0000256" key="7">
    <source>
        <dbReference type="ARBA" id="ARBA00022741"/>
    </source>
</evidence>
<protein>
    <recommendedName>
        <fullName evidence="3">non-specific serine/threonine protein kinase</fullName>
        <ecNumber evidence="3">2.7.11.1</ecNumber>
    </recommendedName>
</protein>
<dbReference type="Gene3D" id="1.10.510.10">
    <property type="entry name" value="Transferase(Phosphotransferase) domain 1"/>
    <property type="match status" value="1"/>
</dbReference>
<dbReference type="CDD" id="cd08218">
    <property type="entry name" value="STKc_Nek1"/>
    <property type="match status" value="1"/>
</dbReference>
<reference evidence="16" key="3">
    <citation type="submission" date="2025-08" db="UniProtKB">
        <authorList>
            <consortium name="Ensembl"/>
        </authorList>
    </citation>
    <scope>IDENTIFICATION</scope>
</reference>
<sequence>MEKYVRVQKIGEGSFGKAILVKSIEDGRQYVIKEINISRMSNKEREESRREVAVLANMKHPNIVQYRESFEENGSLYIVMDYCEGGDLFKRINAQKGILFQEDQILDWFVQICLALKHVHDRKILHRDIKSQNIFLTKDGTVQLGDFGIARVLNSTVELARTCIGTPYYLSPEICENKPYNNKSDIWALGCVLYEMCTLKHAFEAGNMKNLVLKIISGSFPPVSLHYSYDLRSLLSQLFKRNPRDRPSVNSILEKGFIAKRIEKFLSPQLIAEEFCLKTFSKFGAQPIPAKRPPSGQSLAFVISAPKITKPAAKYGVPLAYKKYGDKKLHEKKSLQKHKQAHQIPVKKVNPREERRKMFEEAARKGRLDFNDKEKKQKDQISLLKAEQMKRQEKERLEKINRAREQGWRNVLSASGAGGEVKAPVFGSGGAVAPALLSSRGQYEHYHAIFDQMQQQRAEDNEAKWKAEVNGQRLPERQKGQLAVERAKQVEEFLQRRREARQNKARAEGHVGILQNLAALYGGRPSSSRGGKPRNKEEEVYLARLRQIRLQNFNERQQIRAKLRGEKEADSSEGQEGTEEADVRRKKVEALKAQVSARASVLKEQLERKRREAYEREKKAWEEHLVARGLKSSDVSPPSGQQGAGGSPPRHPVRPVISVTSALKEVGVDRSLTDAQETSEEMQKTNNAISSKREILRRLNQNLKAQEDEKGKQSPSETGAINILEDAKEQEKEKPVSSDRKKWEAGGQLVIPVDELTLDTSFSATEKHTVGEVIKLDSSGSPRKVWGKSPTDSVLKVLGEAELQLQTELLENTTNSSALGVIYGLATWEEISPEREEILKEKIKCISLEMKPSATVDSSVETNSPDFSEAETALKPEGNVDEPDDLEMEVLQEPSRADRDSHPPCSAVTVWMSDGKDAGEVELEDRVPTQQNEGSEDGAMGSVGHLGEVHVEPGADSSQPSVCDADKSVQPEPFFHKVAHSQQLKVISQVHSALCSPEESFPLRSLSDSPPKTKKQSSLLIGLSTGLFDANNPKLLRTCSLPDLSKLFRTLMDVPTVGDVRQDSLGMDEMEDEHIKEGPSDSEDIVFEEADTDLQELQASMEQLLREQPGEDSSDAEQAANGPDAGDEDDNPSSGSALNEEWHSDNSDGEITSECEYDSVFNHLEELRLHLEQEIGFEKFFEVYEKIKAVHEDEDENIEICSTVAEDLLGSEHQHLYAKILHLVMADGAYQEDNDE</sequence>
<dbReference type="GO" id="GO:0004674">
    <property type="term" value="F:protein serine/threonine kinase activity"/>
    <property type="evidence" value="ECO:0007669"/>
    <property type="project" value="UniProtKB-KW"/>
</dbReference>
<keyword evidence="6" id="KW-0479">Metal-binding</keyword>
<feature type="region of interest" description="Disordered" evidence="14">
    <location>
        <begin position="853"/>
        <end position="884"/>
    </location>
</feature>
<keyword evidence="7 13" id="KW-0547">Nucleotide-binding</keyword>
<name>A0A287AWJ2_PIG</name>
<evidence type="ECO:0000256" key="2">
    <source>
        <dbReference type="ARBA" id="ARBA00010886"/>
    </source>
</evidence>
<dbReference type="SUPFAM" id="SSF56112">
    <property type="entry name" value="Protein kinase-like (PK-like)"/>
    <property type="match status" value="1"/>
</dbReference>
<evidence type="ECO:0000256" key="13">
    <source>
        <dbReference type="PROSITE-ProRule" id="PRU10141"/>
    </source>
</evidence>
<accession>A0A287AWJ2</accession>
<keyword evidence="4" id="KW-0723">Serine/threonine-protein kinase</keyword>
<dbReference type="GO" id="GO:0060271">
    <property type="term" value="P:cilium assembly"/>
    <property type="evidence" value="ECO:0007669"/>
    <property type="project" value="Ensembl"/>
</dbReference>
<reference evidence="17" key="1">
    <citation type="submission" date="2009-11" db="EMBL/GenBank/DDBJ databases">
        <authorList>
            <consortium name="Porcine genome sequencing project"/>
        </authorList>
    </citation>
    <scope>NUCLEOTIDE SEQUENCE [LARGE SCALE GENOMIC DNA]</scope>
    <source>
        <strain evidence="17">Duroc</strain>
    </source>
</reference>
<dbReference type="InterPro" id="IPR017441">
    <property type="entry name" value="Protein_kinase_ATP_BS"/>
</dbReference>
<comment type="catalytic activity">
    <reaction evidence="12">
        <text>L-seryl-[protein] + ATP = O-phospho-L-seryl-[protein] + ADP + H(+)</text>
        <dbReference type="Rhea" id="RHEA:17989"/>
        <dbReference type="Rhea" id="RHEA-COMP:9863"/>
        <dbReference type="Rhea" id="RHEA-COMP:11604"/>
        <dbReference type="ChEBI" id="CHEBI:15378"/>
        <dbReference type="ChEBI" id="CHEBI:29999"/>
        <dbReference type="ChEBI" id="CHEBI:30616"/>
        <dbReference type="ChEBI" id="CHEBI:83421"/>
        <dbReference type="ChEBI" id="CHEBI:456216"/>
        <dbReference type="EC" id="2.7.11.1"/>
    </reaction>
</comment>
<feature type="compositionally biased region" description="Polar residues" evidence="14">
    <location>
        <begin position="855"/>
        <end position="866"/>
    </location>
</feature>
<dbReference type="GO" id="GO:0005829">
    <property type="term" value="C:cytosol"/>
    <property type="evidence" value="ECO:0007669"/>
    <property type="project" value="Ensembl"/>
</dbReference>
<evidence type="ECO:0000256" key="8">
    <source>
        <dbReference type="ARBA" id="ARBA00022777"/>
    </source>
</evidence>
<keyword evidence="19" id="KW-1267">Proteomics identification</keyword>
<organism evidence="16 17">
    <name type="scientific">Sus scrofa</name>
    <name type="common">Pig</name>
    <dbReference type="NCBI Taxonomy" id="9823"/>
    <lineage>
        <taxon>Eukaryota</taxon>
        <taxon>Metazoa</taxon>
        <taxon>Chordata</taxon>
        <taxon>Craniata</taxon>
        <taxon>Vertebrata</taxon>
        <taxon>Euteleostomi</taxon>
        <taxon>Mammalia</taxon>
        <taxon>Eutheria</taxon>
        <taxon>Laurasiatheria</taxon>
        <taxon>Artiodactyla</taxon>
        <taxon>Suina</taxon>
        <taxon>Suidae</taxon>
        <taxon>Sus</taxon>
    </lineage>
</organism>
<dbReference type="PROSITE" id="PS00108">
    <property type="entry name" value="PROTEIN_KINASE_ST"/>
    <property type="match status" value="1"/>
</dbReference>
<comment type="cofactor">
    <cofactor evidence="1">
        <name>Mg(2+)</name>
        <dbReference type="ChEBI" id="CHEBI:18420"/>
    </cofactor>
</comment>
<feature type="region of interest" description="Disordered" evidence="14">
    <location>
        <begin position="705"/>
        <end position="743"/>
    </location>
</feature>